<comment type="caution">
    <text evidence="16">The sequence shown here is derived from an EMBL/GenBank/DDBJ whole genome shotgun (WGS) entry which is preliminary data.</text>
</comment>
<feature type="domain" description="TonB-dependent receptor-like beta-barrel" evidence="14">
    <location>
        <begin position="291"/>
        <end position="747"/>
    </location>
</feature>
<dbReference type="InterPro" id="IPR036942">
    <property type="entry name" value="Beta-barrel_TonB_sf"/>
</dbReference>
<accession>A0ABS9QYW3</accession>
<evidence type="ECO:0000256" key="1">
    <source>
        <dbReference type="ARBA" id="ARBA00004571"/>
    </source>
</evidence>
<keyword evidence="4" id="KW-0410">Iron transport</keyword>
<evidence type="ECO:0000256" key="10">
    <source>
        <dbReference type="ARBA" id="ARBA00023237"/>
    </source>
</evidence>
<dbReference type="RefSeq" id="WP_240132061.1">
    <property type="nucleotide sequence ID" value="NZ_JACSDI010000016.1"/>
</dbReference>
<evidence type="ECO:0000256" key="4">
    <source>
        <dbReference type="ARBA" id="ARBA00022496"/>
    </source>
</evidence>
<evidence type="ECO:0000313" key="16">
    <source>
        <dbReference type="EMBL" id="MCG9965563.1"/>
    </source>
</evidence>
<evidence type="ECO:0000259" key="15">
    <source>
        <dbReference type="Pfam" id="PF07715"/>
    </source>
</evidence>
<comment type="subcellular location">
    <subcellularLocation>
        <location evidence="1 11">Cell outer membrane</location>
        <topology evidence="1 11">Multi-pass membrane protein</topology>
    </subcellularLocation>
</comment>
<keyword evidence="7" id="KW-0406">Ion transport</keyword>
<gene>
    <name evidence="16" type="ORF">H9J30_16780</name>
</gene>
<evidence type="ECO:0000256" key="11">
    <source>
        <dbReference type="PROSITE-ProRule" id="PRU01360"/>
    </source>
</evidence>
<feature type="domain" description="TonB-dependent receptor plug" evidence="15">
    <location>
        <begin position="75"/>
        <end position="182"/>
    </location>
</feature>
<name>A0ABS9QYW3_9GAMM</name>
<dbReference type="InterPro" id="IPR000531">
    <property type="entry name" value="Beta-barrel_TonB"/>
</dbReference>
<keyword evidence="3 11" id="KW-1134">Transmembrane beta strand</keyword>
<dbReference type="Gene3D" id="2.40.170.20">
    <property type="entry name" value="TonB-dependent receptor, beta-barrel domain"/>
    <property type="match status" value="1"/>
</dbReference>
<dbReference type="InterPro" id="IPR039426">
    <property type="entry name" value="TonB-dep_rcpt-like"/>
</dbReference>
<protein>
    <submittedName>
        <fullName evidence="16">TonB-dependent receptor</fullName>
    </submittedName>
</protein>
<evidence type="ECO:0000256" key="12">
    <source>
        <dbReference type="RuleBase" id="RU003357"/>
    </source>
</evidence>
<dbReference type="PANTHER" id="PTHR32552">
    <property type="entry name" value="FERRICHROME IRON RECEPTOR-RELATED"/>
    <property type="match status" value="1"/>
</dbReference>
<keyword evidence="13" id="KW-0732">Signal</keyword>
<dbReference type="PROSITE" id="PS52016">
    <property type="entry name" value="TONB_DEPENDENT_REC_3"/>
    <property type="match status" value="1"/>
</dbReference>
<comment type="similarity">
    <text evidence="11 12">Belongs to the TonB-dependent receptor family.</text>
</comment>
<evidence type="ECO:0000256" key="5">
    <source>
        <dbReference type="ARBA" id="ARBA00022692"/>
    </source>
</evidence>
<evidence type="ECO:0000256" key="13">
    <source>
        <dbReference type="SAM" id="SignalP"/>
    </source>
</evidence>
<keyword evidence="9 11" id="KW-0472">Membrane</keyword>
<dbReference type="Pfam" id="PF00593">
    <property type="entry name" value="TonB_dep_Rec_b-barrel"/>
    <property type="match status" value="1"/>
</dbReference>
<dbReference type="Pfam" id="PF07715">
    <property type="entry name" value="Plug"/>
    <property type="match status" value="1"/>
</dbReference>
<reference evidence="16 17" key="1">
    <citation type="submission" date="2020-08" db="EMBL/GenBank/DDBJ databases">
        <title>Whole genome sequence of Shewanella sp strain PS-2.</title>
        <authorList>
            <person name="Das S.K."/>
        </authorList>
    </citation>
    <scope>NUCLEOTIDE SEQUENCE [LARGE SCALE GENOMIC DNA]</scope>
    <source>
        <strain evidence="16 17">PS-2</strain>
    </source>
</reference>
<keyword evidence="10 11" id="KW-0998">Cell outer membrane</keyword>
<dbReference type="PANTHER" id="PTHR32552:SF81">
    <property type="entry name" value="TONB-DEPENDENT OUTER MEMBRANE RECEPTOR"/>
    <property type="match status" value="1"/>
</dbReference>
<sequence>MSKTPQVPFKTLTPIALGVALALATIPVVWAADTEMQGATENISNADDAQANPPTEKNSGIEVIQVSARHKVESLQSTPIAITAFGEAEMKEAKIEGLDDIAGRTPGFQMNAYSSSEPELFMRGIGSDIESAGAAAAIGMYVDGVYISRGTAAAMDLYDLQSVEVLRGPQGTLYGKNVVGGAINFITKRPVFGAPEGSVEMTIGNYGHFEGKGYVTGSINDSVAAKLAISGVTRDGYGKNTYTGNDADDLTRYSARAQFLFDPGTDFQALLTLGASKSDATPRVKHIGYSDGRNAPFISADPRSDLNSVDGYEEADSGNLSLKMDWTTDLGDITSITAYRDNSYDFYENAATGLVDRTQVFDPWGDPANNTVSSHDELAALQVDDEWLSRKGEDASQFSQEVRLSGGNGDWGWLGGLFYMREDIDRAEDVDYWFDTQWGTTAGNVANTTNNITDSYAVFGQLSYEFTQDLTATVGLRWSRDEKTFGGSAWGRRFDNFDNLHEDINGNRVERYDFETSDSWAEWTPSFNLEYQALTDLFLYYSLAKGFKSGGYNGEGMEKAVEAVLPFKPEIAWNNEVGFKLQAFEDNMRLNGAIFHTDYQDIQSQVWVETGPNTPDNLQVMNGSGIAKGFELELTALLTDNLTLNLSYGYLDAEFTEDLLVDDTNLNGNKMRRTPENSLNTYLNYQWAMAELGDASFRVNYQYQDSYFFDNSNDPLTEVPSEYTIDAVMTLTSFDEVWSVQLWGKNLTDELNIGSTTLYAAWDNTVFNAYKPPRTYGVTLGYRF</sequence>
<keyword evidence="17" id="KW-1185">Reference proteome</keyword>
<feature type="signal peptide" evidence="13">
    <location>
        <begin position="1"/>
        <end position="31"/>
    </location>
</feature>
<evidence type="ECO:0000256" key="9">
    <source>
        <dbReference type="ARBA" id="ARBA00023136"/>
    </source>
</evidence>
<evidence type="ECO:0000256" key="2">
    <source>
        <dbReference type="ARBA" id="ARBA00022448"/>
    </source>
</evidence>
<evidence type="ECO:0000259" key="14">
    <source>
        <dbReference type="Pfam" id="PF00593"/>
    </source>
</evidence>
<evidence type="ECO:0000313" key="17">
    <source>
        <dbReference type="Proteomes" id="UP000829384"/>
    </source>
</evidence>
<feature type="chain" id="PRO_5047292666" evidence="13">
    <location>
        <begin position="32"/>
        <end position="784"/>
    </location>
</feature>
<proteinExistence type="inferred from homology"/>
<evidence type="ECO:0000256" key="3">
    <source>
        <dbReference type="ARBA" id="ARBA00022452"/>
    </source>
</evidence>
<dbReference type="SUPFAM" id="SSF56935">
    <property type="entry name" value="Porins"/>
    <property type="match status" value="1"/>
</dbReference>
<keyword evidence="8 12" id="KW-0798">TonB box</keyword>
<keyword evidence="2 11" id="KW-0813">Transport</keyword>
<keyword evidence="5 11" id="KW-0812">Transmembrane</keyword>
<evidence type="ECO:0000256" key="6">
    <source>
        <dbReference type="ARBA" id="ARBA00023004"/>
    </source>
</evidence>
<evidence type="ECO:0000256" key="8">
    <source>
        <dbReference type="ARBA" id="ARBA00023077"/>
    </source>
</evidence>
<organism evidence="16 17">
    <name type="scientific">Shewanella cutis</name>
    <dbReference type="NCBI Taxonomy" id="2766780"/>
    <lineage>
        <taxon>Bacteria</taxon>
        <taxon>Pseudomonadati</taxon>
        <taxon>Pseudomonadota</taxon>
        <taxon>Gammaproteobacteria</taxon>
        <taxon>Alteromonadales</taxon>
        <taxon>Shewanellaceae</taxon>
        <taxon>Shewanella</taxon>
    </lineage>
</organism>
<dbReference type="Proteomes" id="UP000829384">
    <property type="component" value="Unassembled WGS sequence"/>
</dbReference>
<dbReference type="EMBL" id="JACSDI010000016">
    <property type="protein sequence ID" value="MCG9965563.1"/>
    <property type="molecule type" value="Genomic_DNA"/>
</dbReference>
<evidence type="ECO:0000256" key="7">
    <source>
        <dbReference type="ARBA" id="ARBA00023065"/>
    </source>
</evidence>
<keyword evidence="16" id="KW-0675">Receptor</keyword>
<keyword evidence="6" id="KW-0408">Iron</keyword>
<dbReference type="InterPro" id="IPR012910">
    <property type="entry name" value="Plug_dom"/>
</dbReference>